<accession>A0A1W6TBL5</accession>
<evidence type="ECO:0000313" key="2">
    <source>
        <dbReference type="EMBL" id="ARP18256.1"/>
    </source>
</evidence>
<dbReference type="AlphaFoldDB" id="A0A1W6TBL5"/>
<feature type="coiled-coil region" evidence="1">
    <location>
        <begin position="48"/>
        <end position="94"/>
    </location>
</feature>
<reference evidence="2" key="1">
    <citation type="submission" date="2016-10" db="EMBL/GenBank/DDBJ databases">
        <title>The High Quality Genome of Vibrio alginolyticus K01M1.</title>
        <authorList>
            <person name="Wendling C."/>
            <person name="Chibani C.M."/>
            <person name="Hertel R."/>
            <person name="Sproer C."/>
            <person name="Bunk B."/>
            <person name="Overmann J."/>
            <person name="Roth O."/>
            <person name="Liesegang H."/>
        </authorList>
    </citation>
    <scope>NUCLEOTIDE SEQUENCE</scope>
    <source>
        <strain evidence="2">K05K4</strain>
    </source>
</reference>
<name>A0A1W6TBL5_VIBAL</name>
<gene>
    <name evidence="2" type="ORF">K05K4_14200</name>
</gene>
<keyword evidence="1" id="KW-0175">Coiled coil</keyword>
<organism evidence="2">
    <name type="scientific">Vibrio alginolyticus</name>
    <dbReference type="NCBI Taxonomy" id="663"/>
    <lineage>
        <taxon>Bacteria</taxon>
        <taxon>Pseudomonadati</taxon>
        <taxon>Pseudomonadota</taxon>
        <taxon>Gammaproteobacteria</taxon>
        <taxon>Vibrionales</taxon>
        <taxon>Vibrionaceae</taxon>
        <taxon>Vibrio</taxon>
    </lineage>
</organism>
<sequence>MSFLNLVRTNSSKEEDEQGWTGNSLDLLRMVGSLDEYRREQLKDQEYQEEAEKRINAIREKMKQHEQSRLVSQEEALLEQSERERKRRELLEQLGGIDE</sequence>
<evidence type="ECO:0000256" key="1">
    <source>
        <dbReference type="SAM" id="Coils"/>
    </source>
</evidence>
<dbReference type="RefSeq" id="WP_086046710.1">
    <property type="nucleotide sequence ID" value="NZ_CP017889.1"/>
</dbReference>
<dbReference type="EMBL" id="CP017902">
    <property type="protein sequence ID" value="ARP18256.1"/>
    <property type="molecule type" value="Genomic_DNA"/>
</dbReference>
<protein>
    <submittedName>
        <fullName evidence="2">Uncharacterized protein</fullName>
    </submittedName>
</protein>
<proteinExistence type="predicted"/>